<evidence type="ECO:0000313" key="1">
    <source>
        <dbReference type="EMBL" id="CAJ2669924.1"/>
    </source>
</evidence>
<evidence type="ECO:0000313" key="2">
    <source>
        <dbReference type="Proteomes" id="UP001177021"/>
    </source>
</evidence>
<protein>
    <submittedName>
        <fullName evidence="1">Uncharacterized protein</fullName>
    </submittedName>
</protein>
<dbReference type="Proteomes" id="UP001177021">
    <property type="component" value="Unassembled WGS sequence"/>
</dbReference>
<accession>A0ACB0LNG3</accession>
<name>A0ACB0LNG3_TRIPR</name>
<sequence>MEETATSGGGGGIPWLWGVASAAQMGLGVRSYIKGHAGDSCLMPLKAFSVASLFIGSAASASIFILQANGIHGVDDLIEAGANLRAKLGLHPRTSNNIFCLGRNMDES</sequence>
<reference evidence="1" key="1">
    <citation type="submission" date="2023-10" db="EMBL/GenBank/DDBJ databases">
        <authorList>
            <person name="Rodriguez Cubillos JULIANA M."/>
            <person name="De Vega J."/>
        </authorList>
    </citation>
    <scope>NUCLEOTIDE SEQUENCE</scope>
</reference>
<proteinExistence type="predicted"/>
<dbReference type="EMBL" id="CASHSV030000615">
    <property type="protein sequence ID" value="CAJ2669924.1"/>
    <property type="molecule type" value="Genomic_DNA"/>
</dbReference>
<comment type="caution">
    <text evidence="1">The sequence shown here is derived from an EMBL/GenBank/DDBJ whole genome shotgun (WGS) entry which is preliminary data.</text>
</comment>
<gene>
    <name evidence="1" type="ORF">MILVUS5_LOCUS34044</name>
</gene>
<organism evidence="1 2">
    <name type="scientific">Trifolium pratense</name>
    <name type="common">Red clover</name>
    <dbReference type="NCBI Taxonomy" id="57577"/>
    <lineage>
        <taxon>Eukaryota</taxon>
        <taxon>Viridiplantae</taxon>
        <taxon>Streptophyta</taxon>
        <taxon>Embryophyta</taxon>
        <taxon>Tracheophyta</taxon>
        <taxon>Spermatophyta</taxon>
        <taxon>Magnoliopsida</taxon>
        <taxon>eudicotyledons</taxon>
        <taxon>Gunneridae</taxon>
        <taxon>Pentapetalae</taxon>
        <taxon>rosids</taxon>
        <taxon>fabids</taxon>
        <taxon>Fabales</taxon>
        <taxon>Fabaceae</taxon>
        <taxon>Papilionoideae</taxon>
        <taxon>50 kb inversion clade</taxon>
        <taxon>NPAAA clade</taxon>
        <taxon>Hologalegina</taxon>
        <taxon>IRL clade</taxon>
        <taxon>Trifolieae</taxon>
        <taxon>Trifolium</taxon>
    </lineage>
</organism>
<keyword evidence="2" id="KW-1185">Reference proteome</keyword>